<feature type="non-terminal residue" evidence="1">
    <location>
        <position position="100"/>
    </location>
</feature>
<keyword evidence="2" id="KW-1185">Reference proteome</keyword>
<reference evidence="1" key="1">
    <citation type="submission" date="2021-06" db="EMBL/GenBank/DDBJ databases">
        <authorList>
            <person name="Kallberg Y."/>
            <person name="Tangrot J."/>
            <person name="Rosling A."/>
        </authorList>
    </citation>
    <scope>NUCLEOTIDE SEQUENCE</scope>
    <source>
        <strain evidence="1">MA461A</strain>
    </source>
</reference>
<organism evidence="1 2">
    <name type="scientific">Racocetra persica</name>
    <dbReference type="NCBI Taxonomy" id="160502"/>
    <lineage>
        <taxon>Eukaryota</taxon>
        <taxon>Fungi</taxon>
        <taxon>Fungi incertae sedis</taxon>
        <taxon>Mucoromycota</taxon>
        <taxon>Glomeromycotina</taxon>
        <taxon>Glomeromycetes</taxon>
        <taxon>Diversisporales</taxon>
        <taxon>Gigasporaceae</taxon>
        <taxon>Racocetra</taxon>
    </lineage>
</organism>
<dbReference type="Proteomes" id="UP000789920">
    <property type="component" value="Unassembled WGS sequence"/>
</dbReference>
<comment type="caution">
    <text evidence="1">The sequence shown here is derived from an EMBL/GenBank/DDBJ whole genome shotgun (WGS) entry which is preliminary data.</text>
</comment>
<evidence type="ECO:0000313" key="1">
    <source>
        <dbReference type="EMBL" id="CAG8840921.1"/>
    </source>
</evidence>
<protein>
    <submittedName>
        <fullName evidence="1">27243_t:CDS:1</fullName>
    </submittedName>
</protein>
<feature type="non-terminal residue" evidence="1">
    <location>
        <position position="1"/>
    </location>
</feature>
<evidence type="ECO:0000313" key="2">
    <source>
        <dbReference type="Proteomes" id="UP000789920"/>
    </source>
</evidence>
<sequence>PPFDLNSLIYILDIPCKTWVTTYAPNKSICSIVESTSIKPNSNGLNIGEKRKEKHGSLCDKPVHRPPTPIEICGKIFCNSKKERYFGYSNFQLQLLLQVD</sequence>
<accession>A0ACA9SJQ6</accession>
<dbReference type="EMBL" id="CAJVQC010128311">
    <property type="protein sequence ID" value="CAG8840921.1"/>
    <property type="molecule type" value="Genomic_DNA"/>
</dbReference>
<proteinExistence type="predicted"/>
<name>A0ACA9SJQ6_9GLOM</name>
<gene>
    <name evidence="1" type="ORF">RPERSI_LOCUS31636</name>
</gene>